<comment type="caution">
    <text evidence="1">The sequence shown here is derived from an EMBL/GenBank/DDBJ whole genome shotgun (WGS) entry which is preliminary data.</text>
</comment>
<dbReference type="AlphaFoldDB" id="A0A0C2MT84"/>
<organism evidence="1 2">
    <name type="scientific">Thelohanellus kitauei</name>
    <name type="common">Myxosporean</name>
    <dbReference type="NCBI Taxonomy" id="669202"/>
    <lineage>
        <taxon>Eukaryota</taxon>
        <taxon>Metazoa</taxon>
        <taxon>Cnidaria</taxon>
        <taxon>Myxozoa</taxon>
        <taxon>Myxosporea</taxon>
        <taxon>Bivalvulida</taxon>
        <taxon>Platysporina</taxon>
        <taxon>Myxobolidae</taxon>
        <taxon>Thelohanellus</taxon>
    </lineage>
</organism>
<name>A0A0C2MT84_THEKT</name>
<dbReference type="OrthoDB" id="10039643at2759"/>
<evidence type="ECO:0000313" key="1">
    <source>
        <dbReference type="EMBL" id="KII67425.1"/>
    </source>
</evidence>
<sequence>MKRTFTAFTDERLTDEGQNITSLPTVKCKSCRTYLCVLTVFCLTWIEIEEPMVTLHQKRFSNHCREVCGRRNLAHFNNPPLGKGNEQRINYQTPDIGRRITGPWIFGLLKSHRRPDRHYKSGEVRLFVVENKGSVSRKSIIWSDMRPPYMRIGQDGDGLFMESENHSKRYMAKHEVRTQNIEKAHLLESHMQEYMWRNRINTDPVAVVCDLIEAAGLEFPLSL</sequence>
<dbReference type="Proteomes" id="UP000031668">
    <property type="component" value="Unassembled WGS sequence"/>
</dbReference>
<proteinExistence type="predicted"/>
<evidence type="ECO:0008006" key="3">
    <source>
        <dbReference type="Google" id="ProtNLM"/>
    </source>
</evidence>
<accession>A0A0C2MT84</accession>
<evidence type="ECO:0000313" key="2">
    <source>
        <dbReference type="Proteomes" id="UP000031668"/>
    </source>
</evidence>
<keyword evidence="2" id="KW-1185">Reference proteome</keyword>
<gene>
    <name evidence="1" type="ORF">RF11_07810</name>
</gene>
<reference evidence="1 2" key="1">
    <citation type="journal article" date="2014" name="Genome Biol. Evol.">
        <title>The genome of the myxosporean Thelohanellus kitauei shows adaptations to nutrient acquisition within its fish host.</title>
        <authorList>
            <person name="Yang Y."/>
            <person name="Xiong J."/>
            <person name="Zhou Z."/>
            <person name="Huo F."/>
            <person name="Miao W."/>
            <person name="Ran C."/>
            <person name="Liu Y."/>
            <person name="Zhang J."/>
            <person name="Feng J."/>
            <person name="Wang M."/>
            <person name="Wang M."/>
            <person name="Wang L."/>
            <person name="Yao B."/>
        </authorList>
    </citation>
    <scope>NUCLEOTIDE SEQUENCE [LARGE SCALE GENOMIC DNA]</scope>
    <source>
        <strain evidence="1">Wuqing</strain>
    </source>
</reference>
<dbReference type="EMBL" id="JWZT01003185">
    <property type="protein sequence ID" value="KII67425.1"/>
    <property type="molecule type" value="Genomic_DNA"/>
</dbReference>
<protein>
    <recommendedName>
        <fullName evidence="3">ISXO2-like transposase domain-containing protein</fullName>
    </recommendedName>
</protein>